<evidence type="ECO:0000256" key="1">
    <source>
        <dbReference type="SAM" id="MobiDB-lite"/>
    </source>
</evidence>
<sequence length="482" mass="52903">MNGEGEDVMAFRISCTSVVHMSTPRTHDAASRPRIQPAEAGDTRPLSISARLGRLQFHNSGKFRVLQLADIQDGPRIAADTIRLIEAAADTVRPDLVVFTGNQIAGYDEAYADTFRRRRWETPGNEGHGFALWKSARNANKAKASEDVEHTRSLVRSSIEQFIEPLNKRSIPWAVTYGNHDAQCGLDYEEMDAIYRSLPGCLNPAAPESALDDGGVAQEGAEAESVFADGYSLALPDQKVIPCEPGTFILPVSDVTRSTTIFNLAVVNSGDYAHEGGYGHPSQRALQLLQALPSLGAEKSCVFQHLPVEQFYQLLKEVPPTANHAIEGYRTFGGRYFVLDEGKTLAGGYLGEGISCPDVDGGEFDTLRDSGCFALICGHDHRNAFVGEVDGITLMATPTCGFGSYGPVGEKRAARLIEFDIRHPYSPRTQLLEFGALVGKPSARKAYTYGLSSQSRAREPEDDLLRRPTWWRRALDAIFHRR</sequence>
<dbReference type="Proteomes" id="UP000029080">
    <property type="component" value="Unassembled WGS sequence"/>
</dbReference>
<reference evidence="3 4" key="1">
    <citation type="submission" date="2014-03" db="EMBL/GenBank/DDBJ databases">
        <title>Genomics of Bifidobacteria.</title>
        <authorList>
            <person name="Ventura M."/>
            <person name="Milani C."/>
            <person name="Lugli G.A."/>
        </authorList>
    </citation>
    <scope>NUCLEOTIDE SEQUENCE [LARGE SCALE GENOMIC DNA]</scope>
    <source>
        <strain evidence="3 4">JCM 13495</strain>
    </source>
</reference>
<evidence type="ECO:0000313" key="3">
    <source>
        <dbReference type="EMBL" id="KFJ08254.1"/>
    </source>
</evidence>
<dbReference type="eggNOG" id="COG1409">
    <property type="taxonomic scope" value="Bacteria"/>
</dbReference>
<feature type="domain" description="Calcineurin-like phosphoesterase" evidence="2">
    <location>
        <begin position="63"/>
        <end position="309"/>
    </location>
</feature>
<gene>
    <name evidence="3" type="ORF">BITS_0590</name>
</gene>
<dbReference type="GO" id="GO:0016788">
    <property type="term" value="F:hydrolase activity, acting on ester bonds"/>
    <property type="evidence" value="ECO:0007669"/>
    <property type="project" value="TreeGrafter"/>
</dbReference>
<keyword evidence="4" id="KW-1185">Reference proteome</keyword>
<dbReference type="GO" id="GO:0005737">
    <property type="term" value="C:cytoplasm"/>
    <property type="evidence" value="ECO:0007669"/>
    <property type="project" value="TreeGrafter"/>
</dbReference>
<protein>
    <submittedName>
        <fullName evidence="3">Putative phosphohydrolase</fullName>
    </submittedName>
</protein>
<accession>A0A087EKF3</accession>
<dbReference type="SUPFAM" id="SSF56300">
    <property type="entry name" value="Metallo-dependent phosphatases"/>
    <property type="match status" value="1"/>
</dbReference>
<evidence type="ECO:0000313" key="4">
    <source>
        <dbReference type="Proteomes" id="UP000029080"/>
    </source>
</evidence>
<dbReference type="EMBL" id="JGZU01000003">
    <property type="protein sequence ID" value="KFJ08254.1"/>
    <property type="molecule type" value="Genomic_DNA"/>
</dbReference>
<organism evidence="3 4">
    <name type="scientific">Bifidobacterium tsurumiense</name>
    <dbReference type="NCBI Taxonomy" id="356829"/>
    <lineage>
        <taxon>Bacteria</taxon>
        <taxon>Bacillati</taxon>
        <taxon>Actinomycetota</taxon>
        <taxon>Actinomycetes</taxon>
        <taxon>Bifidobacteriales</taxon>
        <taxon>Bifidobacteriaceae</taxon>
        <taxon>Bifidobacterium</taxon>
    </lineage>
</organism>
<comment type="caution">
    <text evidence="3">The sequence shown here is derived from an EMBL/GenBank/DDBJ whole genome shotgun (WGS) entry which is preliminary data.</text>
</comment>
<dbReference type="Pfam" id="PF00149">
    <property type="entry name" value="Metallophos"/>
    <property type="match status" value="1"/>
</dbReference>
<dbReference type="InterPro" id="IPR004843">
    <property type="entry name" value="Calcineurin-like_PHP"/>
</dbReference>
<evidence type="ECO:0000259" key="2">
    <source>
        <dbReference type="Pfam" id="PF00149"/>
    </source>
</evidence>
<feature type="region of interest" description="Disordered" evidence="1">
    <location>
        <begin position="22"/>
        <end position="42"/>
    </location>
</feature>
<proteinExistence type="predicted"/>
<name>A0A087EKF3_9BIFI</name>
<dbReference type="InterPro" id="IPR029052">
    <property type="entry name" value="Metallo-depent_PP-like"/>
</dbReference>
<dbReference type="PANTHER" id="PTHR32440">
    <property type="entry name" value="PHOSPHATASE DCR2-RELATED-RELATED"/>
    <property type="match status" value="1"/>
</dbReference>
<dbReference type="STRING" id="356829.BITS_0590"/>
<dbReference type="AlphaFoldDB" id="A0A087EKF3"/>
<keyword evidence="3" id="KW-0378">Hydrolase</keyword>